<gene>
    <name evidence="1" type="ORF">JW744_03380</name>
</gene>
<dbReference type="Proteomes" id="UP000809243">
    <property type="component" value="Unassembled WGS sequence"/>
</dbReference>
<dbReference type="AlphaFoldDB" id="A0A938YUP7"/>
<accession>A0A938YUP7</accession>
<proteinExistence type="predicted"/>
<sequence length="75" mass="9006">MVFMPRPKPKPVREKTGEERQLALARGKVRNINVLLKQHIPAGWKLMLEMRKIKEKQRIKAIIQRRKKKKPKKKK</sequence>
<reference evidence="1" key="1">
    <citation type="submission" date="2021-01" db="EMBL/GenBank/DDBJ databases">
        <title>Active Sulfur Cycling in an Early Earth Analoge.</title>
        <authorList>
            <person name="Hahn C.R."/>
            <person name="Youssef N.H."/>
            <person name="Elshahed M."/>
        </authorList>
    </citation>
    <scope>NUCLEOTIDE SEQUENCE</scope>
    <source>
        <strain evidence="1">Zod_Metabat.1151</strain>
    </source>
</reference>
<comment type="caution">
    <text evidence="1">The sequence shown here is derived from an EMBL/GenBank/DDBJ whole genome shotgun (WGS) entry which is preliminary data.</text>
</comment>
<dbReference type="EMBL" id="JAFGDB010000056">
    <property type="protein sequence ID" value="MBN2067484.1"/>
    <property type="molecule type" value="Genomic_DNA"/>
</dbReference>
<evidence type="ECO:0000313" key="1">
    <source>
        <dbReference type="EMBL" id="MBN2067484.1"/>
    </source>
</evidence>
<evidence type="ECO:0000313" key="2">
    <source>
        <dbReference type="Proteomes" id="UP000809243"/>
    </source>
</evidence>
<protein>
    <submittedName>
        <fullName evidence="1">Uncharacterized protein</fullName>
    </submittedName>
</protein>
<organism evidence="1 2">
    <name type="scientific">Candidatus Iainarchaeum sp</name>
    <dbReference type="NCBI Taxonomy" id="3101447"/>
    <lineage>
        <taxon>Archaea</taxon>
        <taxon>Candidatus Iainarchaeota</taxon>
        <taxon>Candidatus Iainarchaeia</taxon>
        <taxon>Candidatus Iainarchaeales</taxon>
        <taxon>Candidatus Iainarchaeaceae</taxon>
        <taxon>Candidatus Iainarchaeum</taxon>
    </lineage>
</organism>
<name>A0A938YUP7_9ARCH</name>